<comment type="caution">
    <text evidence="2">The sequence shown here is derived from an EMBL/GenBank/DDBJ whole genome shotgun (WGS) entry which is preliminary data.</text>
</comment>
<proteinExistence type="predicted"/>
<dbReference type="PANTHER" id="PTHR22916">
    <property type="entry name" value="GLYCOSYLTRANSFERASE"/>
    <property type="match status" value="1"/>
</dbReference>
<dbReference type="Proteomes" id="UP001500552">
    <property type="component" value="Unassembled WGS sequence"/>
</dbReference>
<name>A0ABP8LC18_9BACT</name>
<evidence type="ECO:0000313" key="2">
    <source>
        <dbReference type="EMBL" id="GAA4426810.1"/>
    </source>
</evidence>
<evidence type="ECO:0000313" key="3">
    <source>
        <dbReference type="Proteomes" id="UP001500552"/>
    </source>
</evidence>
<organism evidence="2 3">
    <name type="scientific">Pontibacter saemangeumensis</name>
    <dbReference type="NCBI Taxonomy" id="1084525"/>
    <lineage>
        <taxon>Bacteria</taxon>
        <taxon>Pseudomonadati</taxon>
        <taxon>Bacteroidota</taxon>
        <taxon>Cytophagia</taxon>
        <taxon>Cytophagales</taxon>
        <taxon>Hymenobacteraceae</taxon>
        <taxon>Pontibacter</taxon>
    </lineage>
</organism>
<dbReference type="SUPFAM" id="SSF53448">
    <property type="entry name" value="Nucleotide-diphospho-sugar transferases"/>
    <property type="match status" value="1"/>
</dbReference>
<dbReference type="EMBL" id="BAABHC010000004">
    <property type="protein sequence ID" value="GAA4426810.1"/>
    <property type="molecule type" value="Genomic_DNA"/>
</dbReference>
<keyword evidence="3" id="KW-1185">Reference proteome</keyword>
<dbReference type="CDD" id="cd00761">
    <property type="entry name" value="Glyco_tranf_GTA_type"/>
    <property type="match status" value="1"/>
</dbReference>
<accession>A0ABP8LC18</accession>
<dbReference type="Gene3D" id="3.90.550.10">
    <property type="entry name" value="Spore Coat Polysaccharide Biosynthesis Protein SpsA, Chain A"/>
    <property type="match status" value="1"/>
</dbReference>
<protein>
    <submittedName>
        <fullName evidence="2">Glycosyltransferase</fullName>
    </submittedName>
</protein>
<dbReference type="Pfam" id="PF00535">
    <property type="entry name" value="Glycos_transf_2"/>
    <property type="match status" value="1"/>
</dbReference>
<dbReference type="RefSeq" id="WP_345157134.1">
    <property type="nucleotide sequence ID" value="NZ_BAABHC010000004.1"/>
</dbReference>
<dbReference type="PANTHER" id="PTHR22916:SF3">
    <property type="entry name" value="UDP-GLCNAC:BETAGAL BETA-1,3-N-ACETYLGLUCOSAMINYLTRANSFERASE-LIKE PROTEIN 1"/>
    <property type="match status" value="1"/>
</dbReference>
<feature type="domain" description="Glycosyltransferase 2-like" evidence="1">
    <location>
        <begin position="7"/>
        <end position="167"/>
    </location>
</feature>
<evidence type="ECO:0000259" key="1">
    <source>
        <dbReference type="Pfam" id="PF00535"/>
    </source>
</evidence>
<sequence length="269" mass="30830">MKFPIVSVLMTAYNREDYIAQAIESVLISTLSNFELLIVDDQSKDKTVEIAESYAAIDKRIRVFVNEQNLGDYPNRNKAASHATGKYIKYLDSDDMIYPHGLEVMVRSMETFPEAGYGLSSLPDTGNFYPACISPKEAYFEHFFKGFGHFDRSPGSSIIRTEAFNKVGGFSGKRMIGDYEMWFKLSQEYDLVKFPRDLVWHRSHQKQESQSDFARQYASLRKNVLEQALQSEKCPLGKAEIMNVRKQLNQRAQKQKMLKVASKLGAFLK</sequence>
<dbReference type="InterPro" id="IPR029044">
    <property type="entry name" value="Nucleotide-diphossugar_trans"/>
</dbReference>
<dbReference type="InterPro" id="IPR001173">
    <property type="entry name" value="Glyco_trans_2-like"/>
</dbReference>
<gene>
    <name evidence="2" type="ORF">GCM10023188_09270</name>
</gene>
<reference evidence="3" key="1">
    <citation type="journal article" date="2019" name="Int. J. Syst. Evol. Microbiol.">
        <title>The Global Catalogue of Microorganisms (GCM) 10K type strain sequencing project: providing services to taxonomists for standard genome sequencing and annotation.</title>
        <authorList>
            <consortium name="The Broad Institute Genomics Platform"/>
            <consortium name="The Broad Institute Genome Sequencing Center for Infectious Disease"/>
            <person name="Wu L."/>
            <person name="Ma J."/>
        </authorList>
    </citation>
    <scope>NUCLEOTIDE SEQUENCE [LARGE SCALE GENOMIC DNA]</scope>
    <source>
        <strain evidence="3">JCM 17926</strain>
    </source>
</reference>